<evidence type="ECO:0000313" key="3">
    <source>
        <dbReference type="EMBL" id="GEU29606.1"/>
    </source>
</evidence>
<gene>
    <name evidence="3" type="ORF">Tci_001584</name>
</gene>
<evidence type="ECO:0000259" key="2">
    <source>
        <dbReference type="PROSITE" id="PS50994"/>
    </source>
</evidence>
<dbReference type="PROSITE" id="PS50994">
    <property type="entry name" value="INTEGRASE"/>
    <property type="match status" value="1"/>
</dbReference>
<dbReference type="GO" id="GO:0003676">
    <property type="term" value="F:nucleic acid binding"/>
    <property type="evidence" value="ECO:0007669"/>
    <property type="project" value="InterPro"/>
</dbReference>
<reference evidence="3" key="1">
    <citation type="journal article" date="2019" name="Sci. Rep.">
        <title>Draft genome of Tanacetum cinerariifolium, the natural source of mosquito coil.</title>
        <authorList>
            <person name="Yamashiro T."/>
            <person name="Shiraishi A."/>
            <person name="Satake H."/>
            <person name="Nakayama K."/>
        </authorList>
    </citation>
    <scope>NUCLEOTIDE SEQUENCE</scope>
</reference>
<dbReference type="PANTHER" id="PTHR42648:SF32">
    <property type="entry name" value="RIBONUCLEASE H-LIKE DOMAIN, GAG-PRE-INTEGRASE DOMAIN PROTEIN-RELATED"/>
    <property type="match status" value="1"/>
</dbReference>
<dbReference type="InterPro" id="IPR036397">
    <property type="entry name" value="RNaseH_sf"/>
</dbReference>
<feature type="region of interest" description="Disordered" evidence="1">
    <location>
        <begin position="302"/>
        <end position="348"/>
    </location>
</feature>
<dbReference type="EMBL" id="BKCJ010000083">
    <property type="protein sequence ID" value="GEU29606.1"/>
    <property type="molecule type" value="Genomic_DNA"/>
</dbReference>
<sequence length="1782" mass="200959">MDEQWFVLTKDTLRKALQITPINNNQAFIAPLSSNVLVDFVNQLGYPKLVRNVSNVVTNDMFQPWRALITIINLCLTGKTYRRHKFYPRLDSSLHLPNGEPVLGYLKFSAKRTKREVFGMPIPGSLITTDIREASYYQEYLANVANHRRYLADKIGSVQDSPVPEPTKPARKPKVPKAPPRPPVSTPVTSAQPTPTSAPTKPQEKKRKQATDTSDKPAKAKKFKYSVVSKVTAEDANLQKALEESMKIIYSVSRGLLPPVVAHELLSLQKAKKKSLIDQYIFQRCTFTTTGSSRHTEPIYAKLERSEREKTEKVVPQTDEVGKGKNQAGSNTDETSEGQARPDPSYAGGEVQSILSYVVYAGSDREHIDLAAAEVPPQPSQEQLDEGFTATVYPKVQENFKLAVEEQVLLEDPASLSGVLSSLQHLSKDIGFGDLFFSDKPLEADNDKTTAETKVESMVSVMIQQDMSTLPPLMWTIPPMMSPIIDLTLRPESPKVQHQFKATTTKTTTTITTTLPPPTAQQQSITEAMMMKRIGELKHIMANLIKVNKGIVERLDTHGARLYKLEQLDIPQQVSKVVKADMKEILHQCMWETESHKSHKDHMQLFKALENSMNHDHSEELAQDIAEARKKRKKSRESPKMLPSSPPHQPHPPSLPTGPSISLTPADLEMDEDMALDEQVQSSDDEDIGSAHILKASALASNYSPPPKDSLLAQTGDIAKFMDWFCKRRGISELKPQDLEGSAFEIIKVFHPDVIHLQYQMEECQKLLTDSVDDPILRHNVSKLLPLGGPPVDIEKVVVCSSLQSLKPKRTIESRAKRSSKIISLGHYSIIIASSHTVKMKMEILLEPTSNKLLVANELTNAYGKAFEVLNNVLEHRNKPDFDTMSFDDLYNNFKIVKQEPEFKGYGPKTSKSVSQDISNEVKESPDTPLIEEFVSDDNYKVLTARRTSHCQRRKMPPLEEKRSHCQKDRTAINDKKKLQSKMAVTLRESLSIHITLSFHTHQEMDQQYLTVAKIPILDTGKFEQWQFKIQQYLQHEHYALWEVIEFRDSYVVPADTTTTNTTSGEKSGRTVTLTTEDMQRKKNNVKARTTLLLSLHDDHQLRFIKHSSRHEDGNTACVPSASTNVPTASASVATISQDTACAYIASQSSGSQIKFEDIKQIDEDNVEEMDIKWNMALLSMRSYMANEEEDHASVADEVVPTEFALMANTSAESKEHSYANRPVHRTLAVRSPYRAPWVPTINRNYPPVNRKFSTCSKNFPTANRKFPTASRKFPTASTKSSTADMGMKGKAIKPSACWFWKPSHNPFNKGPKNNSVLVMFKKYTYIDTQGRLKMYSVGKRLKFLDDAIIYLRTPRQHNMYSIDLNNIFPHRDLTYLVAKESADEWKQHKASCKSKLVNSITKPLHTLHMDLFGPTSDETSGILKKFITEIENLKDLKVKIIRCDNRGEFRNKEMNDFCSQKGIKREFSNARNPQQNGVAERRNRTLIKAAKTMLADAKLPVTFWAEPVNTACYIQNRVLVNKSHNKTPYELFNGISPALGFLKPFGCHVMILNNFDHLGKFKEKGDEGYFIGYLMSSKAFRAHDALLEFSSSKPQDHCSTEVPEGSGNTNPTVFTLNLLVDHMETLTVETPIPTDPEYPAKVYKLEKAMYGFHRLLEPVLQKEDGIFLSQDKYVGDILKKFGYLDVRSSNTPMDKDNPWGKDGTEKDGHPKLGLWYPKDSPFDLVAYSDSDYSGATQDCKSTTRGCQFLGRRLISWQCKKQTIVAISTTEAEYVAAASCCG</sequence>
<feature type="region of interest" description="Disordered" evidence="1">
    <location>
        <begin position="627"/>
        <end position="665"/>
    </location>
</feature>
<dbReference type="InterPro" id="IPR012337">
    <property type="entry name" value="RNaseH-like_sf"/>
</dbReference>
<name>A0A699GQW8_TANCI</name>
<organism evidence="3">
    <name type="scientific">Tanacetum cinerariifolium</name>
    <name type="common">Dalmatian daisy</name>
    <name type="synonym">Chrysanthemum cinerariifolium</name>
    <dbReference type="NCBI Taxonomy" id="118510"/>
    <lineage>
        <taxon>Eukaryota</taxon>
        <taxon>Viridiplantae</taxon>
        <taxon>Streptophyta</taxon>
        <taxon>Embryophyta</taxon>
        <taxon>Tracheophyta</taxon>
        <taxon>Spermatophyta</taxon>
        <taxon>Magnoliopsida</taxon>
        <taxon>eudicotyledons</taxon>
        <taxon>Gunneridae</taxon>
        <taxon>Pentapetalae</taxon>
        <taxon>asterids</taxon>
        <taxon>campanulids</taxon>
        <taxon>Asterales</taxon>
        <taxon>Asteraceae</taxon>
        <taxon>Asteroideae</taxon>
        <taxon>Anthemideae</taxon>
        <taxon>Anthemidinae</taxon>
        <taxon>Tanacetum</taxon>
    </lineage>
</organism>
<dbReference type="GO" id="GO:0015074">
    <property type="term" value="P:DNA integration"/>
    <property type="evidence" value="ECO:0007669"/>
    <property type="project" value="InterPro"/>
</dbReference>
<feature type="compositionally biased region" description="Pro residues" evidence="1">
    <location>
        <begin position="644"/>
        <end position="656"/>
    </location>
</feature>
<feature type="region of interest" description="Disordered" evidence="1">
    <location>
        <begin position="1267"/>
        <end position="1287"/>
    </location>
</feature>
<dbReference type="CDD" id="cd09272">
    <property type="entry name" value="RNase_HI_RT_Ty1"/>
    <property type="match status" value="1"/>
</dbReference>
<dbReference type="SUPFAM" id="SSF53098">
    <property type="entry name" value="Ribonuclease H-like"/>
    <property type="match status" value="1"/>
</dbReference>
<protein>
    <recommendedName>
        <fullName evidence="2">Integrase catalytic domain-containing protein</fullName>
    </recommendedName>
</protein>
<dbReference type="InterPro" id="IPR039537">
    <property type="entry name" value="Retrotran_Ty1/copia-like"/>
</dbReference>
<dbReference type="InterPro" id="IPR001584">
    <property type="entry name" value="Integrase_cat-core"/>
</dbReference>
<feature type="compositionally biased region" description="Low complexity" evidence="1">
    <location>
        <begin position="186"/>
        <end position="201"/>
    </location>
</feature>
<comment type="caution">
    <text evidence="3">The sequence shown here is derived from an EMBL/GenBank/DDBJ whole genome shotgun (WGS) entry which is preliminary data.</text>
</comment>
<evidence type="ECO:0000256" key="1">
    <source>
        <dbReference type="SAM" id="MobiDB-lite"/>
    </source>
</evidence>
<dbReference type="Gene3D" id="3.30.420.10">
    <property type="entry name" value="Ribonuclease H-like superfamily/Ribonuclease H"/>
    <property type="match status" value="1"/>
</dbReference>
<feature type="domain" description="Integrase catalytic" evidence="2">
    <location>
        <begin position="1351"/>
        <end position="1537"/>
    </location>
</feature>
<accession>A0A699GQW8</accession>
<proteinExistence type="predicted"/>
<feature type="compositionally biased region" description="Pro residues" evidence="1">
    <location>
        <begin position="176"/>
        <end position="185"/>
    </location>
</feature>
<dbReference type="PANTHER" id="PTHR42648">
    <property type="entry name" value="TRANSPOSASE, PUTATIVE-RELATED"/>
    <property type="match status" value="1"/>
</dbReference>
<feature type="region of interest" description="Disordered" evidence="1">
    <location>
        <begin position="156"/>
        <end position="219"/>
    </location>
</feature>
<feature type="compositionally biased region" description="Basic and acidic residues" evidence="1">
    <location>
        <begin position="302"/>
        <end position="313"/>
    </location>
</feature>
<feature type="compositionally biased region" description="Basic and acidic residues" evidence="1">
    <location>
        <begin position="209"/>
        <end position="218"/>
    </location>
</feature>